<dbReference type="Proteomes" id="UP000708208">
    <property type="component" value="Unassembled WGS sequence"/>
</dbReference>
<feature type="non-terminal residue" evidence="1">
    <location>
        <position position="8"/>
    </location>
</feature>
<organism evidence="1 2">
    <name type="scientific">Allacma fusca</name>
    <dbReference type="NCBI Taxonomy" id="39272"/>
    <lineage>
        <taxon>Eukaryota</taxon>
        <taxon>Metazoa</taxon>
        <taxon>Ecdysozoa</taxon>
        <taxon>Arthropoda</taxon>
        <taxon>Hexapoda</taxon>
        <taxon>Collembola</taxon>
        <taxon>Symphypleona</taxon>
        <taxon>Sminthuridae</taxon>
        <taxon>Allacma</taxon>
    </lineage>
</organism>
<dbReference type="EMBL" id="CAJVCH010092554">
    <property type="protein sequence ID" value="CAG7722808.1"/>
    <property type="molecule type" value="Genomic_DNA"/>
</dbReference>
<reference evidence="1" key="1">
    <citation type="submission" date="2021-06" db="EMBL/GenBank/DDBJ databases">
        <authorList>
            <person name="Hodson N. C."/>
            <person name="Mongue J. A."/>
            <person name="Jaron S. K."/>
        </authorList>
    </citation>
    <scope>NUCLEOTIDE SEQUENCE</scope>
</reference>
<keyword evidence="2" id="KW-1185">Reference proteome</keyword>
<accession>A0A8J2NXU2</accession>
<gene>
    <name evidence="1" type="ORF">AFUS01_LOCUS11920</name>
</gene>
<name>A0A8J2NXU2_9HEXA</name>
<sequence>MEFVLCLL</sequence>
<proteinExistence type="predicted"/>
<evidence type="ECO:0000313" key="1">
    <source>
        <dbReference type="EMBL" id="CAG7722808.1"/>
    </source>
</evidence>
<protein>
    <submittedName>
        <fullName evidence="1">Uncharacterized protein</fullName>
    </submittedName>
</protein>
<evidence type="ECO:0000313" key="2">
    <source>
        <dbReference type="Proteomes" id="UP000708208"/>
    </source>
</evidence>
<comment type="caution">
    <text evidence="1">The sequence shown here is derived from an EMBL/GenBank/DDBJ whole genome shotgun (WGS) entry which is preliminary data.</text>
</comment>